<evidence type="ECO:0000259" key="7">
    <source>
        <dbReference type="PROSITE" id="PS50066"/>
    </source>
</evidence>
<feature type="compositionally biased region" description="Basic residues" evidence="6">
    <location>
        <begin position="13"/>
        <end position="22"/>
    </location>
</feature>
<proteinExistence type="predicted"/>
<keyword evidence="3" id="KW-0238">DNA-binding</keyword>
<evidence type="ECO:0000313" key="9">
    <source>
        <dbReference type="Proteomes" id="UP001324115"/>
    </source>
</evidence>
<gene>
    <name evidence="8" type="ORF">RGQ29_020640</name>
</gene>
<organism evidence="8 9">
    <name type="scientific">Quercus rubra</name>
    <name type="common">Northern red oak</name>
    <name type="synonym">Quercus borealis</name>
    <dbReference type="NCBI Taxonomy" id="3512"/>
    <lineage>
        <taxon>Eukaryota</taxon>
        <taxon>Viridiplantae</taxon>
        <taxon>Streptophyta</taxon>
        <taxon>Embryophyta</taxon>
        <taxon>Tracheophyta</taxon>
        <taxon>Spermatophyta</taxon>
        <taxon>Magnoliopsida</taxon>
        <taxon>eudicotyledons</taxon>
        <taxon>Gunneridae</taxon>
        <taxon>Pentapetalae</taxon>
        <taxon>rosids</taxon>
        <taxon>fabids</taxon>
        <taxon>Fagales</taxon>
        <taxon>Fagaceae</taxon>
        <taxon>Quercus</taxon>
    </lineage>
</organism>
<dbReference type="GO" id="GO:0005634">
    <property type="term" value="C:nucleus"/>
    <property type="evidence" value="ECO:0007669"/>
    <property type="project" value="UniProtKB-SubCell"/>
</dbReference>
<dbReference type="InterPro" id="IPR036879">
    <property type="entry name" value="TF_MADSbox_sf"/>
</dbReference>
<evidence type="ECO:0000313" key="8">
    <source>
        <dbReference type="EMBL" id="KAK4590172.1"/>
    </source>
</evidence>
<feature type="region of interest" description="Disordered" evidence="6">
    <location>
        <begin position="1"/>
        <end position="22"/>
    </location>
</feature>
<reference evidence="8 9" key="1">
    <citation type="journal article" date="2023" name="G3 (Bethesda)">
        <title>A haplotype-resolved chromosome-scale genome for Quercus rubra L. provides insights into the genetics of adaptive traits for red oak species.</title>
        <authorList>
            <person name="Kapoor B."/>
            <person name="Jenkins J."/>
            <person name="Schmutz J."/>
            <person name="Zhebentyayeva T."/>
            <person name="Kuelheim C."/>
            <person name="Coggeshall M."/>
            <person name="Heim C."/>
            <person name="Lasky J.R."/>
            <person name="Leites L."/>
            <person name="Islam-Faridi N."/>
            <person name="Romero-Severson J."/>
            <person name="DeLeo V.L."/>
            <person name="Lucas S.M."/>
            <person name="Lazic D."/>
            <person name="Gailing O."/>
            <person name="Carlson J."/>
            <person name="Staton M."/>
        </authorList>
    </citation>
    <scope>NUCLEOTIDE SEQUENCE [LARGE SCALE GENOMIC DNA]</scope>
    <source>
        <strain evidence="8">Pseudo-F2</strain>
    </source>
</reference>
<dbReference type="AlphaFoldDB" id="A0AAN7IXG3"/>
<dbReference type="EMBL" id="JAXUIC010000005">
    <property type="protein sequence ID" value="KAK4590172.1"/>
    <property type="molecule type" value="Genomic_DNA"/>
</dbReference>
<dbReference type="Pfam" id="PF00319">
    <property type="entry name" value="SRF-TF"/>
    <property type="match status" value="1"/>
</dbReference>
<dbReference type="PROSITE" id="PS50066">
    <property type="entry name" value="MADS_BOX_2"/>
    <property type="match status" value="1"/>
</dbReference>
<keyword evidence="4" id="KW-0804">Transcription</keyword>
<accession>A0AAN7IXG3</accession>
<evidence type="ECO:0000256" key="2">
    <source>
        <dbReference type="ARBA" id="ARBA00023015"/>
    </source>
</evidence>
<feature type="region of interest" description="Disordered" evidence="6">
    <location>
        <begin position="164"/>
        <end position="189"/>
    </location>
</feature>
<name>A0AAN7IXG3_QUERU</name>
<dbReference type="GO" id="GO:0046983">
    <property type="term" value="F:protein dimerization activity"/>
    <property type="evidence" value="ECO:0007669"/>
    <property type="project" value="InterPro"/>
</dbReference>
<dbReference type="GO" id="GO:0003677">
    <property type="term" value="F:DNA binding"/>
    <property type="evidence" value="ECO:0007669"/>
    <property type="project" value="UniProtKB-KW"/>
</dbReference>
<feature type="domain" description="MADS-box" evidence="7">
    <location>
        <begin position="18"/>
        <end position="47"/>
    </location>
</feature>
<dbReference type="Proteomes" id="UP001324115">
    <property type="component" value="Unassembled WGS sequence"/>
</dbReference>
<keyword evidence="2" id="KW-0805">Transcription regulation</keyword>
<comment type="caution">
    <text evidence="8">The sequence shown here is derived from an EMBL/GenBank/DDBJ whole genome shotgun (WGS) entry which is preliminary data.</text>
</comment>
<evidence type="ECO:0000256" key="4">
    <source>
        <dbReference type="ARBA" id="ARBA00023163"/>
    </source>
</evidence>
<evidence type="ECO:0000256" key="3">
    <source>
        <dbReference type="ARBA" id="ARBA00023125"/>
    </source>
</evidence>
<dbReference type="SUPFAM" id="SSF55455">
    <property type="entry name" value="SRF-like"/>
    <property type="match status" value="1"/>
</dbReference>
<dbReference type="InterPro" id="IPR002100">
    <property type="entry name" value="TF_MADSbox"/>
</dbReference>
<keyword evidence="5" id="KW-0539">Nucleus</keyword>
<keyword evidence="9" id="KW-1185">Reference proteome</keyword>
<evidence type="ECO:0000256" key="6">
    <source>
        <dbReference type="SAM" id="MobiDB-lite"/>
    </source>
</evidence>
<dbReference type="Gene3D" id="3.40.1810.10">
    <property type="entry name" value="Transcription factor, MADS-box"/>
    <property type="match status" value="1"/>
</dbReference>
<protein>
    <recommendedName>
        <fullName evidence="7">MADS-box domain-containing protein</fullName>
    </recommendedName>
</protein>
<feature type="compositionally biased region" description="Low complexity" evidence="6">
    <location>
        <begin position="167"/>
        <end position="180"/>
    </location>
</feature>
<comment type="subcellular location">
    <subcellularLocation>
        <location evidence="1">Nucleus</location>
    </subcellularLocation>
</comment>
<evidence type="ECO:0000256" key="1">
    <source>
        <dbReference type="ARBA" id="ARBA00004123"/>
    </source>
</evidence>
<evidence type="ECO:0000256" key="5">
    <source>
        <dbReference type="ARBA" id="ARBA00023242"/>
    </source>
</evidence>
<sequence>MEASQPKQPEPQKKKRVRKTSFKLRNPTLKKKAMELSALCDIPVCVISYDAAKGADGKAETWPESRDDVKALIHDYKNYHGVHKKFSLVNKKKGYKEIKKKDVDSSHEHKPEEFKRVLAMWKAWLNEQQHDEKSLESFWTFFDSMVCIMNKRIELLRMKRNSNYEVGSSSGSGNSGSNNNRIHEFDLNN</sequence>